<proteinExistence type="predicted"/>
<dbReference type="InterPro" id="IPR029016">
    <property type="entry name" value="GAF-like_dom_sf"/>
</dbReference>
<dbReference type="PANTHER" id="PTHR32347">
    <property type="entry name" value="EFFLUX SYSTEM COMPONENT YKNX-RELATED"/>
    <property type="match status" value="1"/>
</dbReference>
<reference evidence="4 5" key="1">
    <citation type="submission" date="2024-07" db="EMBL/GenBank/DDBJ databases">
        <authorList>
            <person name="Kang M."/>
        </authorList>
    </citation>
    <scope>NUCLEOTIDE SEQUENCE [LARGE SCALE GENOMIC DNA]</scope>
    <source>
        <strain evidence="4 5">DFM31</strain>
    </source>
</reference>
<dbReference type="Gene3D" id="2.40.30.170">
    <property type="match status" value="1"/>
</dbReference>
<evidence type="ECO:0000256" key="2">
    <source>
        <dbReference type="ARBA" id="ARBA00023054"/>
    </source>
</evidence>
<keyword evidence="5" id="KW-1185">Reference proteome</keyword>
<dbReference type="InterPro" id="IPR050465">
    <property type="entry name" value="UPF0194_transport"/>
</dbReference>
<dbReference type="SUPFAM" id="SSF111369">
    <property type="entry name" value="HlyD-like secretion proteins"/>
    <property type="match status" value="1"/>
</dbReference>
<gene>
    <name evidence="4" type="ORF">AB0T83_05010</name>
</gene>
<comment type="subcellular location">
    <subcellularLocation>
        <location evidence="1">Cell envelope</location>
    </subcellularLocation>
</comment>
<evidence type="ECO:0000313" key="5">
    <source>
        <dbReference type="Proteomes" id="UP001553161"/>
    </source>
</evidence>
<evidence type="ECO:0000313" key="4">
    <source>
        <dbReference type="EMBL" id="MEV8466146.1"/>
    </source>
</evidence>
<dbReference type="SUPFAM" id="SSF55781">
    <property type="entry name" value="GAF domain-like"/>
    <property type="match status" value="1"/>
</dbReference>
<organism evidence="4 5">
    <name type="scientific">Meridianimarinicoccus marinus</name>
    <dbReference type="NCBI Taxonomy" id="3231483"/>
    <lineage>
        <taxon>Bacteria</taxon>
        <taxon>Pseudomonadati</taxon>
        <taxon>Pseudomonadota</taxon>
        <taxon>Alphaproteobacteria</taxon>
        <taxon>Rhodobacterales</taxon>
        <taxon>Paracoccaceae</taxon>
        <taxon>Meridianimarinicoccus</taxon>
    </lineage>
</organism>
<dbReference type="RefSeq" id="WP_366191956.1">
    <property type="nucleotide sequence ID" value="NZ_JBFBVU010000004.1"/>
</dbReference>
<name>A0ABV3L3S9_9RHOB</name>
<sequence>MESRGLEPETRELQSPADVAFLEPAFWQKLTQSDDLTEAVSAWLALQCQQISGAMGGGVFLGEADRLSPVTFWPGEQARTATMERALRTVVEREAGVAVGQDTKVVGYPLMMDGSLHGAVLVDIGAAGEAGIKLSLRQLQWGLGWLRDQLREAQLAERDMALATARTALSLQATALVADGFQSACRGVASEMADKLGAERVSIGVRKLGRTRVVAISHSAAFGKKMSLVGQLAAAMDEALDQRAAILQPPEGDHRQLARRAQEALSRAAGGVSVLTVPLLAEDRLFGAMVLERAADRPFSQEDLDLVDGAAALVGPVLDTRRREDRWLMSKAADVAMAHLGRLFGPVHLKRKLAVLGLLGLCAFFWFTNAPDNIPAEARLEGSVQRALVAQFDGYIREAPYSAGDLVEEGALMLAFDDRELVLERLRWTTEKQRQTLEYERALAERDRAAAQVARTKIAQYDAQIALTDESLARTRLFAPFAGLVVSGDLSQRIGASASRGEILFEIAPEGDYRLVLEVDERRIDEVALGQTGTLVLTSLPEADFGFEVTKITPIASAVDGRNVFRVDARLTSPADGLRPGMEGVAKIALGERRLIGIWTQPMVDWARLTLWRWAPGL</sequence>
<feature type="domain" description="GAF" evidence="3">
    <location>
        <begin position="182"/>
        <end position="315"/>
    </location>
</feature>
<dbReference type="PANTHER" id="PTHR32347:SF23">
    <property type="entry name" value="BLL5650 PROTEIN"/>
    <property type="match status" value="1"/>
</dbReference>
<dbReference type="Proteomes" id="UP001553161">
    <property type="component" value="Unassembled WGS sequence"/>
</dbReference>
<evidence type="ECO:0000259" key="3">
    <source>
        <dbReference type="Pfam" id="PF01590"/>
    </source>
</evidence>
<comment type="caution">
    <text evidence="4">The sequence shown here is derived from an EMBL/GenBank/DDBJ whole genome shotgun (WGS) entry which is preliminary data.</text>
</comment>
<dbReference type="Pfam" id="PF01590">
    <property type="entry name" value="GAF"/>
    <property type="match status" value="1"/>
</dbReference>
<dbReference type="EMBL" id="JBFBVU010000004">
    <property type="protein sequence ID" value="MEV8466146.1"/>
    <property type="molecule type" value="Genomic_DNA"/>
</dbReference>
<protein>
    <submittedName>
        <fullName evidence="4">HlyD family efflux transporter periplasmic adaptor subunit</fullName>
    </submittedName>
</protein>
<evidence type="ECO:0000256" key="1">
    <source>
        <dbReference type="ARBA" id="ARBA00004196"/>
    </source>
</evidence>
<dbReference type="Gene3D" id="3.30.450.40">
    <property type="match status" value="1"/>
</dbReference>
<keyword evidence="2" id="KW-0175">Coiled coil</keyword>
<dbReference type="InterPro" id="IPR003018">
    <property type="entry name" value="GAF"/>
</dbReference>
<accession>A0ABV3L3S9</accession>